<dbReference type="EMBL" id="JABANM010023890">
    <property type="protein sequence ID" value="KAF4717125.1"/>
    <property type="molecule type" value="Genomic_DNA"/>
</dbReference>
<dbReference type="AlphaFoldDB" id="A0A7J6R8Y0"/>
<dbReference type="InterPro" id="IPR036397">
    <property type="entry name" value="RNaseH_sf"/>
</dbReference>
<sequence length="344" mass="37792">PYKKPHSSARRRVIEAAHNGGNWLGIATANGIPRSTAAGWVQRPSPKNKPRGGAKNIKLTEDHMDQVLEWISDDPFTTLRNLTDQIHVFYGIDVTPQALSRRLSGRFISLKKPHYQPAAMNTPQNKAARAVFASSLQEKLAAGMMPFFFDESNYNLFLRRGQARSPVGERAAPPRSVSKGPNLHMAGLLGYQGLLFFRTKRGSLRSEDADSMMSDALDALQARGLSLAQAVIIFDGAPCHVNLANTILNKGATPLKLGPYSPALNAIEGAWAIIKEPIKAELSRRVNEVVNPPNGDIQKGEYHYQLLEDMARRHRHSVTVPQAARLCGHAIGFLGKAINLEDMP</sequence>
<evidence type="ECO:0000313" key="3">
    <source>
        <dbReference type="Proteomes" id="UP000574390"/>
    </source>
</evidence>
<protein>
    <recommendedName>
        <fullName evidence="1">Tc1-like transposase DDE domain-containing protein</fullName>
    </recommendedName>
</protein>
<reference evidence="2 3" key="1">
    <citation type="submission" date="2020-04" db="EMBL/GenBank/DDBJ databases">
        <title>Perkinsus olseni comparative genomics.</title>
        <authorList>
            <person name="Bogema D.R."/>
        </authorList>
    </citation>
    <scope>NUCLEOTIDE SEQUENCE [LARGE SCALE GENOMIC DNA]</scope>
    <source>
        <strain evidence="2">ATCC PRA-205</strain>
    </source>
</reference>
<dbReference type="SUPFAM" id="SSF46689">
    <property type="entry name" value="Homeodomain-like"/>
    <property type="match status" value="1"/>
</dbReference>
<feature type="non-terminal residue" evidence="2">
    <location>
        <position position="344"/>
    </location>
</feature>
<dbReference type="Gene3D" id="3.30.420.10">
    <property type="entry name" value="Ribonuclease H-like superfamily/Ribonuclease H"/>
    <property type="match status" value="1"/>
</dbReference>
<organism evidence="2 3">
    <name type="scientific">Perkinsus olseni</name>
    <name type="common">Perkinsus atlanticus</name>
    <dbReference type="NCBI Taxonomy" id="32597"/>
    <lineage>
        <taxon>Eukaryota</taxon>
        <taxon>Sar</taxon>
        <taxon>Alveolata</taxon>
        <taxon>Perkinsozoa</taxon>
        <taxon>Perkinsea</taxon>
        <taxon>Perkinsida</taxon>
        <taxon>Perkinsidae</taxon>
        <taxon>Perkinsus</taxon>
    </lineage>
</organism>
<accession>A0A7J6R8Y0</accession>
<proteinExistence type="predicted"/>
<feature type="non-terminal residue" evidence="2">
    <location>
        <position position="1"/>
    </location>
</feature>
<dbReference type="InterPro" id="IPR038717">
    <property type="entry name" value="Tc1-like_DDE_dom"/>
</dbReference>
<name>A0A7J6R8Y0_PEROL</name>
<dbReference type="Pfam" id="PF13358">
    <property type="entry name" value="DDE_3"/>
    <property type="match status" value="1"/>
</dbReference>
<dbReference type="Proteomes" id="UP000574390">
    <property type="component" value="Unassembled WGS sequence"/>
</dbReference>
<dbReference type="GO" id="GO:0003676">
    <property type="term" value="F:nucleic acid binding"/>
    <property type="evidence" value="ECO:0007669"/>
    <property type="project" value="InterPro"/>
</dbReference>
<gene>
    <name evidence="2" type="ORF">FOZ62_011460</name>
</gene>
<evidence type="ECO:0000259" key="1">
    <source>
        <dbReference type="Pfam" id="PF13358"/>
    </source>
</evidence>
<comment type="caution">
    <text evidence="2">The sequence shown here is derived from an EMBL/GenBank/DDBJ whole genome shotgun (WGS) entry which is preliminary data.</text>
</comment>
<feature type="domain" description="Tc1-like transposase DDE" evidence="1">
    <location>
        <begin position="148"/>
        <end position="282"/>
    </location>
</feature>
<evidence type="ECO:0000313" key="2">
    <source>
        <dbReference type="EMBL" id="KAF4717125.1"/>
    </source>
</evidence>
<dbReference type="InterPro" id="IPR009057">
    <property type="entry name" value="Homeodomain-like_sf"/>
</dbReference>